<dbReference type="Pfam" id="PF01809">
    <property type="entry name" value="YidD"/>
    <property type="match status" value="1"/>
</dbReference>
<keyword evidence="1" id="KW-0472">Membrane</keyword>
<reference evidence="3" key="1">
    <citation type="submission" date="2018-05" db="EMBL/GenBank/DDBJ databases">
        <title>Genome Sequencing of selected type strains of the family Eggerthellaceae.</title>
        <authorList>
            <person name="Danylec N."/>
            <person name="Stoll D.A."/>
            <person name="Doetsch A."/>
            <person name="Huch M."/>
        </authorList>
    </citation>
    <scope>NUCLEOTIDE SEQUENCE [LARGE SCALE GENOMIC DNA]</scope>
    <source>
        <strain evidence="3">DSM 24851</strain>
    </source>
</reference>
<accession>A0A3N0ASI1</accession>
<name>A0A3N0ASI1_9ACTN</name>
<keyword evidence="1" id="KW-1003">Cell membrane</keyword>
<dbReference type="PANTHER" id="PTHR33383:SF1">
    <property type="entry name" value="MEMBRANE PROTEIN INSERTION EFFICIENCY FACTOR-RELATED"/>
    <property type="match status" value="1"/>
</dbReference>
<evidence type="ECO:0000313" key="2">
    <source>
        <dbReference type="EMBL" id="RNL37775.1"/>
    </source>
</evidence>
<dbReference type="InterPro" id="IPR002696">
    <property type="entry name" value="Membr_insert_effic_factor_YidD"/>
</dbReference>
<dbReference type="EMBL" id="QIBX01000023">
    <property type="protein sequence ID" value="RNL37775.1"/>
    <property type="molecule type" value="Genomic_DNA"/>
</dbReference>
<dbReference type="SMART" id="SM01234">
    <property type="entry name" value="Haemolytic"/>
    <property type="match status" value="1"/>
</dbReference>
<dbReference type="NCBIfam" id="TIGR00278">
    <property type="entry name" value="membrane protein insertion efficiency factor YidD"/>
    <property type="match status" value="1"/>
</dbReference>
<gene>
    <name evidence="2" type="ORF">DMP06_10195</name>
</gene>
<comment type="similarity">
    <text evidence="1">Belongs to the UPF0161 family.</text>
</comment>
<proteinExistence type="inferred from homology"/>
<dbReference type="Proteomes" id="UP000269591">
    <property type="component" value="Unassembled WGS sequence"/>
</dbReference>
<dbReference type="RefSeq" id="WP_123209630.1">
    <property type="nucleotide sequence ID" value="NZ_JBHTHO010000026.1"/>
</dbReference>
<dbReference type="AlphaFoldDB" id="A0A3N0ASI1"/>
<keyword evidence="3" id="KW-1185">Reference proteome</keyword>
<evidence type="ECO:0000256" key="1">
    <source>
        <dbReference type="HAMAP-Rule" id="MF_00386"/>
    </source>
</evidence>
<comment type="caution">
    <text evidence="2">The sequence shown here is derived from an EMBL/GenBank/DDBJ whole genome shotgun (WGS) entry which is preliminary data.</text>
</comment>
<comment type="function">
    <text evidence="1">Could be involved in insertion of integral membrane proteins into the membrane.</text>
</comment>
<protein>
    <recommendedName>
        <fullName evidence="1">Putative membrane protein insertion efficiency factor</fullName>
    </recommendedName>
</protein>
<dbReference type="PANTHER" id="PTHR33383">
    <property type="entry name" value="MEMBRANE PROTEIN INSERTION EFFICIENCY FACTOR-RELATED"/>
    <property type="match status" value="1"/>
</dbReference>
<organism evidence="2 3">
    <name type="scientific">Slackia equolifaciens</name>
    <dbReference type="NCBI Taxonomy" id="498718"/>
    <lineage>
        <taxon>Bacteria</taxon>
        <taxon>Bacillati</taxon>
        <taxon>Actinomycetota</taxon>
        <taxon>Coriobacteriia</taxon>
        <taxon>Eggerthellales</taxon>
        <taxon>Eggerthellaceae</taxon>
        <taxon>Slackia</taxon>
    </lineage>
</organism>
<dbReference type="OrthoDB" id="9801753at2"/>
<sequence length="86" mass="9850">MNSVASSLRALPARAALAAIRFYRRAISPMFPPACRYIPTCSEYGLIAIQRFGLIRGGWLTLRRISRCHPFRKGGYDPVPEDRRRR</sequence>
<evidence type="ECO:0000313" key="3">
    <source>
        <dbReference type="Proteomes" id="UP000269591"/>
    </source>
</evidence>
<dbReference type="GO" id="GO:0005886">
    <property type="term" value="C:plasma membrane"/>
    <property type="evidence" value="ECO:0007669"/>
    <property type="project" value="UniProtKB-SubCell"/>
</dbReference>
<dbReference type="HAMAP" id="MF_00386">
    <property type="entry name" value="UPF0161_YidD"/>
    <property type="match status" value="1"/>
</dbReference>
<comment type="subcellular location">
    <subcellularLocation>
        <location evidence="1">Cell membrane</location>
        <topology evidence="1">Peripheral membrane protein</topology>
        <orientation evidence="1">Cytoplasmic side</orientation>
    </subcellularLocation>
</comment>